<reference evidence="9 10" key="1">
    <citation type="submission" date="2021-07" db="EMBL/GenBank/DDBJ databases">
        <title>A novel Jannaschia species isolated from marine dinoflagellate Ceratoperidinium margalefii.</title>
        <authorList>
            <person name="Jiang Y."/>
            <person name="Li Z."/>
        </authorList>
    </citation>
    <scope>NUCLEOTIDE SEQUENCE [LARGE SCALE GENOMIC DNA]</scope>
    <source>
        <strain evidence="9 10">J12C1-MA-4</strain>
    </source>
</reference>
<name>A0A8F6TXG9_9RHOB</name>
<dbReference type="GO" id="GO:0046872">
    <property type="term" value="F:metal ion binding"/>
    <property type="evidence" value="ECO:0007669"/>
    <property type="project" value="UniProtKB-KW"/>
</dbReference>
<evidence type="ECO:0000313" key="9">
    <source>
        <dbReference type="EMBL" id="QXT39949.1"/>
    </source>
</evidence>
<comment type="cofactor">
    <cofactor evidence="1">
        <name>Mg(2+)</name>
        <dbReference type="ChEBI" id="CHEBI:18420"/>
    </cofactor>
</comment>
<dbReference type="GO" id="GO:0008033">
    <property type="term" value="P:tRNA processing"/>
    <property type="evidence" value="ECO:0007669"/>
    <property type="project" value="UniProtKB-KW"/>
</dbReference>
<sequence>MTRLQADWLHAPGSKAVFDALGGHGAWFVGGCVRNGLLGLPVADIDICTELLPQEVMDLAKAAGLKAIPTGIDHGTVTLVADGTPYEITTLRRDIETDGRHASVAFTRELAEDAARRDFTMNALYATRGGEVLDPNGRGLSDLRDRRLRFIGDAAERIAEDHLRILRFFRFHAWYADPAGGIDAEGLAACAAGIDGIARLSRERIGAEMKTLLRAPDPAPSVAAMDQSGVLAAVLPGASSPMLTLLTGLEGEMPPDAIRRLAAMGGEDAPDRLRLSKAEAKRLALYRAEMTSPSVPGALGYRHGAEPARDILVLRGLLSERPPTGEALDAAEQGAQARFPVKAADLPDLQGPALGQHLKKLETRWIDSDFTLTKSDLLN</sequence>
<dbReference type="Proteomes" id="UP000825009">
    <property type="component" value="Chromosome"/>
</dbReference>
<evidence type="ECO:0000313" key="10">
    <source>
        <dbReference type="Proteomes" id="UP000825009"/>
    </source>
</evidence>
<evidence type="ECO:0000256" key="1">
    <source>
        <dbReference type="ARBA" id="ARBA00001946"/>
    </source>
</evidence>
<comment type="similarity">
    <text evidence="6">Belongs to the tRNA nucleotidyltransferase/poly(A) polymerase family.</text>
</comment>
<evidence type="ECO:0000256" key="5">
    <source>
        <dbReference type="ARBA" id="ARBA00022842"/>
    </source>
</evidence>
<gene>
    <name evidence="9" type="ORF">KYE46_01410</name>
</gene>
<dbReference type="InterPro" id="IPR032828">
    <property type="entry name" value="PolyA_RNA-bd"/>
</dbReference>
<dbReference type="InterPro" id="IPR050264">
    <property type="entry name" value="Bact_CCA-adding_enz_type3_sf"/>
</dbReference>
<dbReference type="RefSeq" id="WP_219002963.1">
    <property type="nucleotide sequence ID" value="NZ_CP079194.1"/>
</dbReference>
<dbReference type="KEGG" id="gce:KYE46_01410"/>
<keyword evidence="2" id="KW-0819">tRNA processing</keyword>
<dbReference type="GO" id="GO:0000049">
    <property type="term" value="F:tRNA binding"/>
    <property type="evidence" value="ECO:0007669"/>
    <property type="project" value="TreeGrafter"/>
</dbReference>
<evidence type="ECO:0000256" key="4">
    <source>
        <dbReference type="ARBA" id="ARBA00022723"/>
    </source>
</evidence>
<dbReference type="PROSITE" id="PS51257">
    <property type="entry name" value="PROKAR_LIPOPROTEIN"/>
    <property type="match status" value="1"/>
</dbReference>
<dbReference type="AlphaFoldDB" id="A0A8F6TXG9"/>
<proteinExistence type="inferred from homology"/>
<evidence type="ECO:0000256" key="6">
    <source>
        <dbReference type="RuleBase" id="RU003953"/>
    </source>
</evidence>
<dbReference type="PANTHER" id="PTHR46173">
    <property type="entry name" value="CCA TRNA NUCLEOTIDYLTRANSFERASE 1, MITOCHONDRIAL"/>
    <property type="match status" value="1"/>
</dbReference>
<feature type="domain" description="tRNA nucleotidyltransferase/poly(A) polymerase RNA and SrmB- binding" evidence="8">
    <location>
        <begin position="182"/>
        <end position="238"/>
    </location>
</feature>
<keyword evidence="6" id="KW-0694">RNA-binding</keyword>
<accession>A0A8F6TXG9</accession>
<keyword evidence="6" id="KW-0808">Transferase</keyword>
<keyword evidence="10" id="KW-1185">Reference proteome</keyword>
<evidence type="ECO:0000256" key="2">
    <source>
        <dbReference type="ARBA" id="ARBA00022694"/>
    </source>
</evidence>
<evidence type="ECO:0000259" key="8">
    <source>
        <dbReference type="Pfam" id="PF12627"/>
    </source>
</evidence>
<dbReference type="CDD" id="cd05398">
    <property type="entry name" value="NT_ClassII-CCAase"/>
    <property type="match status" value="1"/>
</dbReference>
<organism evidence="9 10">
    <name type="scientific">Gymnodinialimonas ceratoperidinii</name>
    <dbReference type="NCBI Taxonomy" id="2856823"/>
    <lineage>
        <taxon>Bacteria</taxon>
        <taxon>Pseudomonadati</taxon>
        <taxon>Pseudomonadota</taxon>
        <taxon>Alphaproteobacteria</taxon>
        <taxon>Rhodobacterales</taxon>
        <taxon>Paracoccaceae</taxon>
        <taxon>Gymnodinialimonas</taxon>
    </lineage>
</organism>
<dbReference type="GO" id="GO:0016779">
    <property type="term" value="F:nucleotidyltransferase activity"/>
    <property type="evidence" value="ECO:0007669"/>
    <property type="project" value="UniProtKB-KW"/>
</dbReference>
<evidence type="ECO:0000256" key="3">
    <source>
        <dbReference type="ARBA" id="ARBA00022695"/>
    </source>
</evidence>
<dbReference type="Pfam" id="PF12627">
    <property type="entry name" value="PolyA_pol_RNAbd"/>
    <property type="match status" value="1"/>
</dbReference>
<dbReference type="InterPro" id="IPR002646">
    <property type="entry name" value="PolA_pol_head_dom"/>
</dbReference>
<evidence type="ECO:0000259" key="7">
    <source>
        <dbReference type="Pfam" id="PF01743"/>
    </source>
</evidence>
<keyword evidence="5" id="KW-0460">Magnesium</keyword>
<dbReference type="EMBL" id="CP079194">
    <property type="protein sequence ID" value="QXT39949.1"/>
    <property type="molecule type" value="Genomic_DNA"/>
</dbReference>
<keyword evidence="4" id="KW-0479">Metal-binding</keyword>
<dbReference type="PANTHER" id="PTHR46173:SF1">
    <property type="entry name" value="CCA TRNA NUCLEOTIDYLTRANSFERASE 1, MITOCHONDRIAL"/>
    <property type="match status" value="1"/>
</dbReference>
<keyword evidence="3" id="KW-0548">Nucleotidyltransferase</keyword>
<dbReference type="Pfam" id="PF01743">
    <property type="entry name" value="PolyA_pol"/>
    <property type="match status" value="1"/>
</dbReference>
<feature type="domain" description="Poly A polymerase head" evidence="7">
    <location>
        <begin position="26"/>
        <end position="149"/>
    </location>
</feature>
<protein>
    <submittedName>
        <fullName evidence="9">CCA tRNA nucleotidyltransferase</fullName>
    </submittedName>
</protein>